<evidence type="ECO:0000256" key="2">
    <source>
        <dbReference type="ARBA" id="ARBA00022704"/>
    </source>
</evidence>
<accession>A0A9Q0JYE6</accession>
<organism evidence="5 6">
    <name type="scientific">Protea cynaroides</name>
    <dbReference type="NCBI Taxonomy" id="273540"/>
    <lineage>
        <taxon>Eukaryota</taxon>
        <taxon>Viridiplantae</taxon>
        <taxon>Streptophyta</taxon>
        <taxon>Embryophyta</taxon>
        <taxon>Tracheophyta</taxon>
        <taxon>Spermatophyta</taxon>
        <taxon>Magnoliopsida</taxon>
        <taxon>Proteales</taxon>
        <taxon>Proteaceae</taxon>
        <taxon>Protea</taxon>
    </lineage>
</organism>
<feature type="chain" id="PRO_5040112044" description="Cystatin domain-containing protein" evidence="3">
    <location>
        <begin position="37"/>
        <end position="146"/>
    </location>
</feature>
<evidence type="ECO:0000259" key="4">
    <source>
        <dbReference type="SMART" id="SM00043"/>
    </source>
</evidence>
<feature type="signal peptide" evidence="3">
    <location>
        <begin position="1"/>
        <end position="36"/>
    </location>
</feature>
<dbReference type="EMBL" id="JAMYWD010000011">
    <property type="protein sequence ID" value="KAJ4956012.1"/>
    <property type="molecule type" value="Genomic_DNA"/>
</dbReference>
<dbReference type="PANTHER" id="PTHR47373:SF1">
    <property type="entry name" value="CYSTEINE PROTEINASE INHIBITOR 2"/>
    <property type="match status" value="1"/>
</dbReference>
<evidence type="ECO:0000313" key="6">
    <source>
        <dbReference type="Proteomes" id="UP001141806"/>
    </source>
</evidence>
<feature type="domain" description="Cystatin" evidence="4">
    <location>
        <begin position="38"/>
        <end position="144"/>
    </location>
</feature>
<keyword evidence="2" id="KW-0789">Thiol protease inhibitor</keyword>
<dbReference type="Pfam" id="PF16845">
    <property type="entry name" value="SQAPI"/>
    <property type="match status" value="1"/>
</dbReference>
<dbReference type="Gene3D" id="3.10.450.10">
    <property type="match status" value="1"/>
</dbReference>
<keyword evidence="6" id="KW-1185">Reference proteome</keyword>
<name>A0A9Q0JYE6_9MAGN</name>
<dbReference type="InterPro" id="IPR018073">
    <property type="entry name" value="Prot_inh_cystat_CS"/>
</dbReference>
<dbReference type="InterPro" id="IPR046350">
    <property type="entry name" value="Cystatin_sf"/>
</dbReference>
<dbReference type="InterPro" id="IPR000010">
    <property type="entry name" value="Cystatin_dom"/>
</dbReference>
<dbReference type="SUPFAM" id="SSF54403">
    <property type="entry name" value="Cystatin/monellin"/>
    <property type="match status" value="1"/>
</dbReference>
<keyword evidence="3" id="KW-0732">Signal</keyword>
<dbReference type="SMART" id="SM00043">
    <property type="entry name" value="CY"/>
    <property type="match status" value="1"/>
</dbReference>
<gene>
    <name evidence="5" type="ORF">NE237_012795</name>
</gene>
<dbReference type="AlphaFoldDB" id="A0A9Q0JYE6"/>
<evidence type="ECO:0000256" key="1">
    <source>
        <dbReference type="ARBA" id="ARBA00022690"/>
    </source>
</evidence>
<dbReference type="GO" id="GO:0004869">
    <property type="term" value="F:cysteine-type endopeptidase inhibitor activity"/>
    <property type="evidence" value="ECO:0007669"/>
    <property type="project" value="UniProtKB-KW"/>
</dbReference>
<sequence length="146" mass="16523">MALAVMYRSFSSAFLGVSLLLTFVFLFSSSCKMVDAYGMVGGRTEVKDVKSNKNVQDLGRFSVEEYNKNQRHYRQGQERFGERGRVDEPLKFKEVVKAQTQVVSGIKYYLTVSVYQGGIPKTYDAVVVVKPWIKSKQLLNFAPSTN</sequence>
<evidence type="ECO:0000313" key="5">
    <source>
        <dbReference type="EMBL" id="KAJ4956012.1"/>
    </source>
</evidence>
<dbReference type="PROSITE" id="PS00287">
    <property type="entry name" value="CYSTATIN"/>
    <property type="match status" value="1"/>
</dbReference>
<proteinExistence type="predicted"/>
<dbReference type="Proteomes" id="UP001141806">
    <property type="component" value="Unassembled WGS sequence"/>
</dbReference>
<comment type="caution">
    <text evidence="5">The sequence shown here is derived from an EMBL/GenBank/DDBJ whole genome shotgun (WGS) entry which is preliminary data.</text>
</comment>
<reference evidence="5" key="1">
    <citation type="journal article" date="2023" name="Plant J.">
        <title>The genome of the king protea, Protea cynaroides.</title>
        <authorList>
            <person name="Chang J."/>
            <person name="Duong T.A."/>
            <person name="Schoeman C."/>
            <person name="Ma X."/>
            <person name="Roodt D."/>
            <person name="Barker N."/>
            <person name="Li Z."/>
            <person name="Van de Peer Y."/>
            <person name="Mizrachi E."/>
        </authorList>
    </citation>
    <scope>NUCLEOTIDE SEQUENCE</scope>
    <source>
        <tissue evidence="5">Young leaves</tissue>
    </source>
</reference>
<keyword evidence="1" id="KW-0646">Protease inhibitor</keyword>
<evidence type="ECO:0000256" key="3">
    <source>
        <dbReference type="SAM" id="SignalP"/>
    </source>
</evidence>
<protein>
    <recommendedName>
        <fullName evidence="4">Cystatin domain-containing protein</fullName>
    </recommendedName>
</protein>
<dbReference type="PANTHER" id="PTHR47373">
    <property type="entry name" value="CYSTEINE PROTEINASE INHIBITOR 2"/>
    <property type="match status" value="1"/>
</dbReference>
<dbReference type="OrthoDB" id="1908104at2759"/>
<dbReference type="CDD" id="cd00042">
    <property type="entry name" value="CY"/>
    <property type="match status" value="1"/>
</dbReference>